<organism evidence="15 16">
    <name type="scientific">Pseudomonas japonica</name>
    <dbReference type="NCBI Taxonomy" id="256466"/>
    <lineage>
        <taxon>Bacteria</taxon>
        <taxon>Pseudomonadati</taxon>
        <taxon>Pseudomonadota</taxon>
        <taxon>Gammaproteobacteria</taxon>
        <taxon>Pseudomonadales</taxon>
        <taxon>Pseudomonadaceae</taxon>
        <taxon>Pseudomonas</taxon>
    </lineage>
</organism>
<dbReference type="AlphaFoldDB" id="A0A239AQA6"/>
<evidence type="ECO:0000256" key="5">
    <source>
        <dbReference type="ARBA" id="ARBA00022694"/>
    </source>
</evidence>
<dbReference type="PANTHER" id="PTHR11088">
    <property type="entry name" value="TRNA DIMETHYLALLYLTRANSFERASE"/>
    <property type="match status" value="1"/>
</dbReference>
<dbReference type="Gene3D" id="3.40.50.300">
    <property type="entry name" value="P-loop containing nucleotide triphosphate hydrolases"/>
    <property type="match status" value="1"/>
</dbReference>
<dbReference type="GO" id="GO:0005524">
    <property type="term" value="F:ATP binding"/>
    <property type="evidence" value="ECO:0007669"/>
    <property type="project" value="UniProtKB-UniRule"/>
</dbReference>
<evidence type="ECO:0000256" key="11">
    <source>
        <dbReference type="RuleBase" id="RU003783"/>
    </source>
</evidence>
<dbReference type="SUPFAM" id="SSF52540">
    <property type="entry name" value="P-loop containing nucleoside triphosphate hydrolases"/>
    <property type="match status" value="1"/>
</dbReference>
<feature type="region of interest" description="Interaction with substrate tRNA" evidence="10">
    <location>
        <begin position="39"/>
        <end position="42"/>
    </location>
</feature>
<dbReference type="FunFam" id="1.10.20.140:FF:000001">
    <property type="entry name" value="tRNA dimethylallyltransferase"/>
    <property type="match status" value="1"/>
</dbReference>
<comment type="similarity">
    <text evidence="3 10 13">Belongs to the IPP transferase family.</text>
</comment>
<comment type="caution">
    <text evidence="10">Lacks conserved residue(s) required for the propagation of feature annotation.</text>
</comment>
<evidence type="ECO:0000256" key="10">
    <source>
        <dbReference type="HAMAP-Rule" id="MF_00185"/>
    </source>
</evidence>
<dbReference type="NCBIfam" id="TIGR00174">
    <property type="entry name" value="miaA"/>
    <property type="match status" value="1"/>
</dbReference>
<evidence type="ECO:0000256" key="7">
    <source>
        <dbReference type="ARBA" id="ARBA00022840"/>
    </source>
</evidence>
<dbReference type="STRING" id="1215104.GCA_000730585_05553"/>
<feature type="region of interest" description="Interaction with substrate tRNA" evidence="10">
    <location>
        <begin position="163"/>
        <end position="167"/>
    </location>
</feature>
<evidence type="ECO:0000256" key="12">
    <source>
        <dbReference type="RuleBase" id="RU003784"/>
    </source>
</evidence>
<evidence type="ECO:0000256" key="6">
    <source>
        <dbReference type="ARBA" id="ARBA00022741"/>
    </source>
</evidence>
<dbReference type="PANTHER" id="PTHR11088:SF60">
    <property type="entry name" value="TRNA DIMETHYLALLYLTRANSFERASE"/>
    <property type="match status" value="1"/>
</dbReference>
<feature type="binding site" evidence="10">
    <location>
        <begin position="14"/>
        <end position="21"/>
    </location>
    <ligand>
        <name>ATP</name>
        <dbReference type="ChEBI" id="CHEBI:30616"/>
    </ligand>
</feature>
<gene>
    <name evidence="10" type="primary">miaA</name>
    <name evidence="15" type="ORF">SAMN05444352_10215</name>
</gene>
<dbReference type="Pfam" id="PF01715">
    <property type="entry name" value="IPPT"/>
    <property type="match status" value="1"/>
</dbReference>
<sequence>MMAGSRPPAIFLMGPTAAGKTDLAIELTKVLPCELISVDSALIYRGMDIGTAKPSKEILAAHPHRLIDILDPAESYSAADFRRDALEAMADITARGKIPLLVGGTMLYYKALLEGLADMPPADPQVRAELEALAQQQGLQALHDELAAVDPVSAARIHPNDPQRLIRALEVYRVSGSTMTSHRLRQAEQSNSTDTSGQGQLPYTVASLAIAPRDRQVLHERIAARFTQMLEQGFIDEVRLLRARSDLHAGLPSIRAVGYRQVWDHLDGKLTSVEMQERGIIATRQLAKRQFTWLRSWADVHWLDSLACDNLSRTLKYLGTVSILG</sequence>
<dbReference type="EC" id="2.5.1.75" evidence="10"/>
<evidence type="ECO:0000256" key="4">
    <source>
        <dbReference type="ARBA" id="ARBA00022679"/>
    </source>
</evidence>
<dbReference type="EMBL" id="FZOL01000002">
    <property type="protein sequence ID" value="SNR97739.1"/>
    <property type="molecule type" value="Genomic_DNA"/>
</dbReference>
<evidence type="ECO:0000256" key="3">
    <source>
        <dbReference type="ARBA" id="ARBA00005842"/>
    </source>
</evidence>
<keyword evidence="6 10" id="KW-0547">Nucleotide-binding</keyword>
<keyword evidence="7 10" id="KW-0067">ATP-binding</keyword>
<dbReference type="HAMAP" id="MF_00185">
    <property type="entry name" value="IPP_trans"/>
    <property type="match status" value="1"/>
</dbReference>
<comment type="catalytic activity">
    <reaction evidence="9 10 11">
        <text>adenosine(37) in tRNA + dimethylallyl diphosphate = N(6)-dimethylallyladenosine(37) in tRNA + diphosphate</text>
        <dbReference type="Rhea" id="RHEA:26482"/>
        <dbReference type="Rhea" id="RHEA-COMP:10162"/>
        <dbReference type="Rhea" id="RHEA-COMP:10375"/>
        <dbReference type="ChEBI" id="CHEBI:33019"/>
        <dbReference type="ChEBI" id="CHEBI:57623"/>
        <dbReference type="ChEBI" id="CHEBI:74411"/>
        <dbReference type="ChEBI" id="CHEBI:74415"/>
        <dbReference type="EC" id="2.5.1.75"/>
    </reaction>
</comment>
<dbReference type="InterPro" id="IPR018022">
    <property type="entry name" value="IPT"/>
</dbReference>
<dbReference type="Gene3D" id="1.10.20.140">
    <property type="match status" value="1"/>
</dbReference>
<dbReference type="InterPro" id="IPR027417">
    <property type="entry name" value="P-loop_NTPase"/>
</dbReference>
<reference evidence="16" key="1">
    <citation type="submission" date="2017-06" db="EMBL/GenBank/DDBJ databases">
        <authorList>
            <person name="Varghese N."/>
            <person name="Submissions S."/>
        </authorList>
    </citation>
    <scope>NUCLEOTIDE SEQUENCE [LARGE SCALE GENOMIC DNA]</scope>
    <source>
        <strain evidence="16">DSM 22348</strain>
    </source>
</reference>
<evidence type="ECO:0000313" key="15">
    <source>
        <dbReference type="EMBL" id="SNR97739.1"/>
    </source>
</evidence>
<evidence type="ECO:0000313" key="16">
    <source>
        <dbReference type="Proteomes" id="UP000198407"/>
    </source>
</evidence>
<accession>A0A239AQA6</accession>
<evidence type="ECO:0000256" key="1">
    <source>
        <dbReference type="ARBA" id="ARBA00001946"/>
    </source>
</evidence>
<keyword evidence="8 10" id="KW-0460">Magnesium</keyword>
<feature type="binding site" evidence="10">
    <location>
        <begin position="16"/>
        <end position="21"/>
    </location>
    <ligand>
        <name>substrate</name>
    </ligand>
</feature>
<comment type="cofactor">
    <cofactor evidence="1 10">
        <name>Mg(2+)</name>
        <dbReference type="ChEBI" id="CHEBI:18420"/>
    </cofactor>
</comment>
<feature type="region of interest" description="Disordered" evidence="14">
    <location>
        <begin position="180"/>
        <end position="200"/>
    </location>
</feature>
<evidence type="ECO:0000256" key="8">
    <source>
        <dbReference type="ARBA" id="ARBA00022842"/>
    </source>
</evidence>
<keyword evidence="4 10" id="KW-0808">Transferase</keyword>
<dbReference type="GO" id="GO:0052381">
    <property type="term" value="F:tRNA dimethylallyltransferase activity"/>
    <property type="evidence" value="ECO:0007669"/>
    <property type="project" value="UniProtKB-UniRule"/>
</dbReference>
<evidence type="ECO:0000256" key="2">
    <source>
        <dbReference type="ARBA" id="ARBA00003213"/>
    </source>
</evidence>
<comment type="function">
    <text evidence="2 10 12">Catalyzes the transfer of a dimethylallyl group onto the adenine at position 37 in tRNAs that read codons beginning with uridine, leading to the formation of N6-(dimethylallyl)adenosine (i(6)A).</text>
</comment>
<feature type="site" description="Interaction with substrate tRNA" evidence="10">
    <location>
        <position position="127"/>
    </location>
</feature>
<keyword evidence="16" id="KW-1185">Reference proteome</keyword>
<evidence type="ECO:0000256" key="9">
    <source>
        <dbReference type="ARBA" id="ARBA00049563"/>
    </source>
</evidence>
<comment type="subunit">
    <text evidence="10">Monomer.</text>
</comment>
<dbReference type="InterPro" id="IPR039657">
    <property type="entry name" value="Dimethylallyltransferase"/>
</dbReference>
<dbReference type="Proteomes" id="UP000198407">
    <property type="component" value="Unassembled WGS sequence"/>
</dbReference>
<proteinExistence type="inferred from homology"/>
<evidence type="ECO:0000256" key="14">
    <source>
        <dbReference type="SAM" id="MobiDB-lite"/>
    </source>
</evidence>
<name>A0A239AQA6_9PSED</name>
<evidence type="ECO:0000256" key="13">
    <source>
        <dbReference type="RuleBase" id="RU003785"/>
    </source>
</evidence>
<feature type="site" description="Interaction with substrate tRNA" evidence="10">
    <location>
        <position position="105"/>
    </location>
</feature>
<keyword evidence="5 10" id="KW-0819">tRNA processing</keyword>
<dbReference type="GO" id="GO:0006400">
    <property type="term" value="P:tRNA modification"/>
    <property type="evidence" value="ECO:0007669"/>
    <property type="project" value="TreeGrafter"/>
</dbReference>
<protein>
    <recommendedName>
        <fullName evidence="10">tRNA dimethylallyltransferase</fullName>
        <ecNumber evidence="10">2.5.1.75</ecNumber>
    </recommendedName>
    <alternativeName>
        <fullName evidence="10">Dimethylallyl diphosphate:tRNA dimethylallyltransferase</fullName>
        <shortName evidence="10">DMAPP:tRNA dimethylallyltransferase</shortName>
        <shortName evidence="10">DMATase</shortName>
    </alternativeName>
    <alternativeName>
        <fullName evidence="10">Isopentenyl-diphosphate:tRNA isopentenyltransferase</fullName>
        <shortName evidence="10">IPP transferase</shortName>
        <shortName evidence="10">IPPT</shortName>
        <shortName evidence="10">IPTase</shortName>
    </alternativeName>
</protein>